<dbReference type="Pfam" id="PF03808">
    <property type="entry name" value="Glyco_tran_WecG"/>
    <property type="match status" value="1"/>
</dbReference>
<dbReference type="Proteomes" id="UP000612899">
    <property type="component" value="Unassembled WGS sequence"/>
</dbReference>
<evidence type="ECO:0000313" key="3">
    <source>
        <dbReference type="EMBL" id="GIH05893.1"/>
    </source>
</evidence>
<dbReference type="InterPro" id="IPR004629">
    <property type="entry name" value="WecG_TagA_CpsF"/>
</dbReference>
<keyword evidence="4" id="KW-1185">Reference proteome</keyword>
<dbReference type="PANTHER" id="PTHR34136">
    <property type="match status" value="1"/>
</dbReference>
<reference evidence="3" key="1">
    <citation type="submission" date="2021-01" db="EMBL/GenBank/DDBJ databases">
        <title>Whole genome shotgun sequence of Rhizocola hellebori NBRC 109834.</title>
        <authorList>
            <person name="Komaki H."/>
            <person name="Tamura T."/>
        </authorList>
    </citation>
    <scope>NUCLEOTIDE SEQUENCE</scope>
    <source>
        <strain evidence="3">NBRC 109834</strain>
    </source>
</reference>
<keyword evidence="2 3" id="KW-0808">Transferase</keyword>
<evidence type="ECO:0000313" key="4">
    <source>
        <dbReference type="Proteomes" id="UP000612899"/>
    </source>
</evidence>
<dbReference type="CDD" id="cd06533">
    <property type="entry name" value="Glyco_transf_WecG_TagA"/>
    <property type="match status" value="1"/>
</dbReference>
<dbReference type="NCBIfam" id="TIGR00696">
    <property type="entry name" value="wecG_tagA_cpsF"/>
    <property type="match status" value="1"/>
</dbReference>
<comment type="caution">
    <text evidence="3">The sequence shown here is derived from an EMBL/GenBank/DDBJ whole genome shotgun (WGS) entry which is preliminary data.</text>
</comment>
<protein>
    <submittedName>
        <fullName evidence="3">UDP-N-acetyl-D-mannosaminuronic acid transferase</fullName>
    </submittedName>
</protein>
<gene>
    <name evidence="3" type="primary">wecG</name>
    <name evidence="3" type="ORF">Rhe02_39600</name>
</gene>
<evidence type="ECO:0000256" key="2">
    <source>
        <dbReference type="ARBA" id="ARBA00022679"/>
    </source>
</evidence>
<keyword evidence="1" id="KW-0328">Glycosyltransferase</keyword>
<accession>A0A8J3VHH0</accession>
<dbReference type="PANTHER" id="PTHR34136:SF1">
    <property type="entry name" value="UDP-N-ACETYL-D-MANNOSAMINURONIC ACID TRANSFERASE"/>
    <property type="match status" value="1"/>
</dbReference>
<proteinExistence type="predicted"/>
<dbReference type="AlphaFoldDB" id="A0A8J3VHH0"/>
<name>A0A8J3VHH0_9ACTN</name>
<evidence type="ECO:0000256" key="1">
    <source>
        <dbReference type="ARBA" id="ARBA00022676"/>
    </source>
</evidence>
<dbReference type="EMBL" id="BONY01000022">
    <property type="protein sequence ID" value="GIH05893.1"/>
    <property type="molecule type" value="Genomic_DNA"/>
</dbReference>
<sequence length="267" mass="29520">MRRSKRNVLGVLVDACDYAAATDQIIAAATERRHFAVTAIAVHGIMEGVGDDGFRRQLNSFDLVTPDGQPVRWALNLLYRAHLKDRVYGPDLALWVLADAAQRGLPVYLYGSTRGTLNRLIASLRRRYPTLEIAGSEPSKFRGAQPGEAEEIAERITASGARLVLVGLGCPRQERFAYAMRPLLHMPLLAVGAAFAYHAGDIPTPPQWMQRHALEWVWRLGYEPKRLWRRYAVTNPAFLALLGAQKARVWQAAPPPPAAEPPGALSV</sequence>
<organism evidence="3 4">
    <name type="scientific">Rhizocola hellebori</name>
    <dbReference type="NCBI Taxonomy" id="1392758"/>
    <lineage>
        <taxon>Bacteria</taxon>
        <taxon>Bacillati</taxon>
        <taxon>Actinomycetota</taxon>
        <taxon>Actinomycetes</taxon>
        <taxon>Micromonosporales</taxon>
        <taxon>Micromonosporaceae</taxon>
        <taxon>Rhizocola</taxon>
    </lineage>
</organism>
<dbReference type="GO" id="GO:0016758">
    <property type="term" value="F:hexosyltransferase activity"/>
    <property type="evidence" value="ECO:0007669"/>
    <property type="project" value="TreeGrafter"/>
</dbReference>